<evidence type="ECO:0000256" key="6">
    <source>
        <dbReference type="SAM" id="Phobius"/>
    </source>
</evidence>
<evidence type="ECO:0000256" key="1">
    <source>
        <dbReference type="ARBA" id="ARBA00004651"/>
    </source>
</evidence>
<evidence type="ECO:0000313" key="8">
    <source>
        <dbReference type="Proteomes" id="UP000585665"/>
    </source>
</evidence>
<comment type="subcellular location">
    <subcellularLocation>
        <location evidence="1">Cell membrane</location>
        <topology evidence="1">Multi-pass membrane protein</topology>
    </subcellularLocation>
</comment>
<accession>A0A850PKJ6</accession>
<feature type="transmembrane region" description="Helical" evidence="6">
    <location>
        <begin position="218"/>
        <end position="239"/>
    </location>
</feature>
<dbReference type="Pfam" id="PF03706">
    <property type="entry name" value="LPG_synthase_TM"/>
    <property type="match status" value="1"/>
</dbReference>
<protein>
    <submittedName>
        <fullName evidence="7">Flippase-like domain-containing protein</fullName>
    </submittedName>
</protein>
<dbReference type="EMBL" id="JABXXR010000195">
    <property type="protein sequence ID" value="NVN41841.1"/>
    <property type="molecule type" value="Genomic_DNA"/>
</dbReference>
<dbReference type="RefSeq" id="WP_176614706.1">
    <property type="nucleotide sequence ID" value="NZ_JABXXR010000195.1"/>
</dbReference>
<comment type="caution">
    <text evidence="7">The sequence shown here is derived from an EMBL/GenBank/DDBJ whole genome shotgun (WGS) entry which is preliminary data.</text>
</comment>
<dbReference type="InterPro" id="IPR022791">
    <property type="entry name" value="L-PG_synthase/AglD"/>
</dbReference>
<sequence>RGIGLRHLLGARIVRDAAATCLPFSALGGIVIGMRATCQREHGGHHAVAWPEAASANVVDITTEVLGQIVFVLLGVVCLIGHQGSDRFVGPVVIGAVLLAFGIAGFIWTQQSGGTAMRRLARFLGRNIATQWQHTMLDGMGTLQERLEDMWSHPGRIAGAAALHLVAWIGSAATIWVAYRFLGAHLSLTNAIAIEGVTCGIMSASFLVPASLGVQEAAYMALGAAFGIDPSLSMGLSLLRRGRDLVIGVPALLIWQIGEMRRMRYRRTLERQQDYADPAMSKSSAS</sequence>
<keyword evidence="8" id="KW-1185">Reference proteome</keyword>
<dbReference type="Proteomes" id="UP000585665">
    <property type="component" value="Unassembled WGS sequence"/>
</dbReference>
<keyword evidence="3 6" id="KW-0812">Transmembrane</keyword>
<evidence type="ECO:0000313" key="7">
    <source>
        <dbReference type="EMBL" id="NVN41841.1"/>
    </source>
</evidence>
<feature type="transmembrane region" description="Helical" evidence="6">
    <location>
        <begin position="191"/>
        <end position="212"/>
    </location>
</feature>
<evidence type="ECO:0000256" key="3">
    <source>
        <dbReference type="ARBA" id="ARBA00022692"/>
    </source>
</evidence>
<dbReference type="NCBIfam" id="TIGR03476">
    <property type="entry name" value="HpnL"/>
    <property type="match status" value="1"/>
</dbReference>
<keyword evidence="2" id="KW-1003">Cell membrane</keyword>
<evidence type="ECO:0000256" key="5">
    <source>
        <dbReference type="ARBA" id="ARBA00023136"/>
    </source>
</evidence>
<organism evidence="7 8">
    <name type="scientific">Ameyamaea chiangmaiensis</name>
    <dbReference type="NCBI Taxonomy" id="442969"/>
    <lineage>
        <taxon>Bacteria</taxon>
        <taxon>Pseudomonadati</taxon>
        <taxon>Pseudomonadota</taxon>
        <taxon>Alphaproteobacteria</taxon>
        <taxon>Acetobacterales</taxon>
        <taxon>Acetobacteraceae</taxon>
        <taxon>Ameyamaea</taxon>
    </lineage>
</organism>
<feature type="transmembrane region" description="Helical" evidence="6">
    <location>
        <begin position="88"/>
        <end position="108"/>
    </location>
</feature>
<dbReference type="GO" id="GO:0005886">
    <property type="term" value="C:plasma membrane"/>
    <property type="evidence" value="ECO:0007669"/>
    <property type="project" value="UniProtKB-SubCell"/>
</dbReference>
<dbReference type="AlphaFoldDB" id="A0A850PKJ6"/>
<feature type="non-terminal residue" evidence="7">
    <location>
        <position position="1"/>
    </location>
</feature>
<keyword evidence="4 6" id="KW-1133">Transmembrane helix</keyword>
<gene>
    <name evidence="7" type="ORF">HUK82_14915</name>
</gene>
<evidence type="ECO:0000256" key="4">
    <source>
        <dbReference type="ARBA" id="ARBA00022989"/>
    </source>
</evidence>
<reference evidence="7 8" key="1">
    <citation type="submission" date="2020-06" db="EMBL/GenBank/DDBJ databases">
        <title>Description of novel acetic acid bacteria.</title>
        <authorList>
            <person name="Sombolestani A."/>
        </authorList>
    </citation>
    <scope>NUCLEOTIDE SEQUENCE [LARGE SCALE GENOMIC DNA]</scope>
    <source>
        <strain evidence="7 8">LMG 27010</strain>
    </source>
</reference>
<evidence type="ECO:0000256" key="2">
    <source>
        <dbReference type="ARBA" id="ARBA00022475"/>
    </source>
</evidence>
<feature type="transmembrane region" description="Helical" evidence="6">
    <location>
        <begin position="65"/>
        <end position="81"/>
    </location>
</feature>
<name>A0A850PKJ6_9PROT</name>
<feature type="transmembrane region" description="Helical" evidence="6">
    <location>
        <begin position="157"/>
        <end position="179"/>
    </location>
</feature>
<keyword evidence="5 6" id="KW-0472">Membrane</keyword>
<proteinExistence type="predicted"/>